<name>A0A1Y6CT71_9GAMM</name>
<organism evidence="3 4">
    <name type="scientific">Methylomagnum ishizawai</name>
    <dbReference type="NCBI Taxonomy" id="1760988"/>
    <lineage>
        <taxon>Bacteria</taxon>
        <taxon>Pseudomonadati</taxon>
        <taxon>Pseudomonadota</taxon>
        <taxon>Gammaproteobacteria</taxon>
        <taxon>Methylococcales</taxon>
        <taxon>Methylococcaceae</taxon>
        <taxon>Methylomagnum</taxon>
    </lineage>
</organism>
<keyword evidence="2" id="KW-1133">Transmembrane helix</keyword>
<feature type="compositionally biased region" description="Basic and acidic residues" evidence="1">
    <location>
        <begin position="128"/>
        <end position="144"/>
    </location>
</feature>
<gene>
    <name evidence="3" type="ORF">SAMN02949497_0898</name>
</gene>
<dbReference type="OrthoDB" id="7069440at2"/>
<dbReference type="EMBL" id="FXAM01000001">
    <property type="protein sequence ID" value="SMF93611.1"/>
    <property type="molecule type" value="Genomic_DNA"/>
</dbReference>
<keyword evidence="2" id="KW-0812">Transmembrane</keyword>
<sequence>MTQKTGRCKNYGVCANADSRKLLQADDTNFICPECGKTLVLVADPGKAGDGQGYWIIGGVAVAVLAIAVGVGYLLLSPGRQEPIVPAPVSTPTPEKRVVEVRPESSPRLEPDAKLEPASERGNSIWEPKPESEWREDFPSVKRR</sequence>
<dbReference type="RefSeq" id="WP_125468792.1">
    <property type="nucleotide sequence ID" value="NZ_FXAM01000001.1"/>
</dbReference>
<accession>A0A1Y6CT71</accession>
<evidence type="ECO:0000256" key="1">
    <source>
        <dbReference type="SAM" id="MobiDB-lite"/>
    </source>
</evidence>
<keyword evidence="4" id="KW-1185">Reference proteome</keyword>
<evidence type="ECO:0000313" key="3">
    <source>
        <dbReference type="EMBL" id="SMF93611.1"/>
    </source>
</evidence>
<keyword evidence="2" id="KW-0472">Membrane</keyword>
<dbReference type="STRING" id="1760988.SAMN02949497_0898"/>
<dbReference type="AlphaFoldDB" id="A0A1Y6CT71"/>
<evidence type="ECO:0000256" key="2">
    <source>
        <dbReference type="SAM" id="Phobius"/>
    </source>
</evidence>
<feature type="compositionally biased region" description="Basic and acidic residues" evidence="1">
    <location>
        <begin position="94"/>
        <end position="119"/>
    </location>
</feature>
<feature type="transmembrane region" description="Helical" evidence="2">
    <location>
        <begin position="54"/>
        <end position="76"/>
    </location>
</feature>
<dbReference type="Proteomes" id="UP000192923">
    <property type="component" value="Unassembled WGS sequence"/>
</dbReference>
<protein>
    <submittedName>
        <fullName evidence="3">Uncharacterized protein</fullName>
    </submittedName>
</protein>
<feature type="region of interest" description="Disordered" evidence="1">
    <location>
        <begin position="83"/>
        <end position="144"/>
    </location>
</feature>
<reference evidence="3 4" key="1">
    <citation type="submission" date="2016-12" db="EMBL/GenBank/DDBJ databases">
        <authorList>
            <person name="Song W.-J."/>
            <person name="Kurnit D.M."/>
        </authorList>
    </citation>
    <scope>NUCLEOTIDE SEQUENCE [LARGE SCALE GENOMIC DNA]</scope>
    <source>
        <strain evidence="3 4">175</strain>
    </source>
</reference>
<proteinExistence type="predicted"/>
<evidence type="ECO:0000313" key="4">
    <source>
        <dbReference type="Proteomes" id="UP000192923"/>
    </source>
</evidence>